<evidence type="ECO:0000256" key="2">
    <source>
        <dbReference type="SAM" id="Phobius"/>
    </source>
</evidence>
<dbReference type="Proteomes" id="UP000308092">
    <property type="component" value="Unassembled WGS sequence"/>
</dbReference>
<dbReference type="Pfam" id="PF12400">
    <property type="entry name" value="STIMATE"/>
    <property type="match status" value="1"/>
</dbReference>
<accession>A0A4S3JDE6</accession>
<evidence type="ECO:0000256" key="1">
    <source>
        <dbReference type="SAM" id="MobiDB-lite"/>
    </source>
</evidence>
<sequence>MYTPLANPPESILSGNYGRPPRAAWWFKQSVIYFIGLLGMKICVFFLIQLVPFIVKVGDWALRWTEGNAAVQIFFVMLLFPVIMNAIQYYIIDTFIKKPSHQLLEEEGRDGDCLDDDHDHRHALLAGLEDDGTLVSEDGTVGKDVGNGIESPPRVKEALTQFDATEYPTIRGESSSGSSASIGTNNNSFVEDDLISSSMRLTAQQRDP</sequence>
<evidence type="ECO:0000313" key="4">
    <source>
        <dbReference type="Proteomes" id="UP000308092"/>
    </source>
</evidence>
<reference evidence="3 4" key="1">
    <citation type="submission" date="2019-03" db="EMBL/GenBank/DDBJ databases">
        <title>The genome sequence of a newly discovered highly antifungal drug resistant Aspergillus species, Aspergillus tanneri NIH 1004.</title>
        <authorList>
            <person name="Mounaud S."/>
            <person name="Singh I."/>
            <person name="Joardar V."/>
            <person name="Pakala S."/>
            <person name="Pakala S."/>
            <person name="Venepally P."/>
            <person name="Hoover J."/>
            <person name="Nierman W."/>
            <person name="Chung J."/>
            <person name="Losada L."/>
        </authorList>
    </citation>
    <scope>NUCLEOTIDE SEQUENCE [LARGE SCALE GENOMIC DNA]</scope>
    <source>
        <strain evidence="3 4">NIH1004</strain>
    </source>
</reference>
<evidence type="ECO:0000313" key="3">
    <source>
        <dbReference type="EMBL" id="THC93259.1"/>
    </source>
</evidence>
<gene>
    <name evidence="3" type="ORF">EYZ11_007278</name>
</gene>
<keyword evidence="2" id="KW-1133">Transmembrane helix</keyword>
<keyword evidence="4" id="KW-1185">Reference proteome</keyword>
<dbReference type="EMBL" id="SOSA01000276">
    <property type="protein sequence ID" value="THC93259.1"/>
    <property type="molecule type" value="Genomic_DNA"/>
</dbReference>
<comment type="caution">
    <text evidence="3">The sequence shown here is derived from an EMBL/GenBank/DDBJ whole genome shotgun (WGS) entry which is preliminary data.</text>
</comment>
<feature type="transmembrane region" description="Helical" evidence="2">
    <location>
        <begin position="71"/>
        <end position="92"/>
    </location>
</feature>
<dbReference type="InterPro" id="IPR022127">
    <property type="entry name" value="STIMATE/YPL162C"/>
</dbReference>
<evidence type="ECO:0008006" key="5">
    <source>
        <dbReference type="Google" id="ProtNLM"/>
    </source>
</evidence>
<dbReference type="PANTHER" id="PTHR31735:SF1">
    <property type="entry name" value="VACUOLAR MEMBRANE PROTEIN YPL162C"/>
    <property type="match status" value="1"/>
</dbReference>
<feature type="region of interest" description="Disordered" evidence="1">
    <location>
        <begin position="160"/>
        <end position="189"/>
    </location>
</feature>
<dbReference type="AlphaFoldDB" id="A0A4S3JDE6"/>
<feature type="compositionally biased region" description="Low complexity" evidence="1">
    <location>
        <begin position="172"/>
        <end position="188"/>
    </location>
</feature>
<dbReference type="STRING" id="1220188.A0A4S3JDE6"/>
<dbReference type="VEuPathDB" id="FungiDB:EYZ11_007278"/>
<name>A0A4S3JDE6_9EURO</name>
<proteinExistence type="predicted"/>
<keyword evidence="2" id="KW-0472">Membrane</keyword>
<keyword evidence="2" id="KW-0812">Transmembrane</keyword>
<protein>
    <recommendedName>
        <fullName evidence="5">Vacuolar membrane protein</fullName>
    </recommendedName>
</protein>
<organism evidence="3 4">
    <name type="scientific">Aspergillus tanneri</name>
    <dbReference type="NCBI Taxonomy" id="1220188"/>
    <lineage>
        <taxon>Eukaryota</taxon>
        <taxon>Fungi</taxon>
        <taxon>Dikarya</taxon>
        <taxon>Ascomycota</taxon>
        <taxon>Pezizomycotina</taxon>
        <taxon>Eurotiomycetes</taxon>
        <taxon>Eurotiomycetidae</taxon>
        <taxon>Eurotiales</taxon>
        <taxon>Aspergillaceae</taxon>
        <taxon>Aspergillus</taxon>
        <taxon>Aspergillus subgen. Circumdati</taxon>
    </lineage>
</organism>
<feature type="transmembrane region" description="Helical" evidence="2">
    <location>
        <begin position="31"/>
        <end position="51"/>
    </location>
</feature>
<dbReference type="GO" id="GO:0016020">
    <property type="term" value="C:membrane"/>
    <property type="evidence" value="ECO:0007669"/>
    <property type="project" value="TreeGrafter"/>
</dbReference>
<dbReference type="PANTHER" id="PTHR31735">
    <property type="entry name" value="VACUOLAR MEMBRANE PROTEIN YPL162C"/>
    <property type="match status" value="1"/>
</dbReference>